<gene>
    <name evidence="2" type="ORF">GCM10009750_01290</name>
</gene>
<evidence type="ECO:0000256" key="1">
    <source>
        <dbReference type="SAM" id="Phobius"/>
    </source>
</evidence>
<organism evidence="2 3">
    <name type="scientific">Agromyces salentinus</name>
    <dbReference type="NCBI Taxonomy" id="269421"/>
    <lineage>
        <taxon>Bacteria</taxon>
        <taxon>Bacillati</taxon>
        <taxon>Actinomycetota</taxon>
        <taxon>Actinomycetes</taxon>
        <taxon>Micrococcales</taxon>
        <taxon>Microbacteriaceae</taxon>
        <taxon>Agromyces</taxon>
    </lineage>
</organism>
<evidence type="ECO:0008006" key="4">
    <source>
        <dbReference type="Google" id="ProtNLM"/>
    </source>
</evidence>
<keyword evidence="1" id="KW-1133">Transmembrane helix</keyword>
<dbReference type="Proteomes" id="UP001501746">
    <property type="component" value="Unassembled WGS sequence"/>
</dbReference>
<sequence>MDVLQAQADVRRTYRGGFSGPLVSSIIWAVAAAVFSWVSPAAGMAVLFFGGMLIFPSAALVLKFIGGPVALPKGHPSAALAMQSAFTVPLGLLVAIVLGTYEPLLFFPASLIIVGAHYLVFISLYGMTLFAVLAGALVALGAITLFLLPNLGAVSGWIGAGIFLVFAVLLFRARDIAHEPQPADG</sequence>
<feature type="transmembrane region" description="Helical" evidence="1">
    <location>
        <begin position="129"/>
        <end position="148"/>
    </location>
</feature>
<feature type="transmembrane region" description="Helical" evidence="1">
    <location>
        <begin position="21"/>
        <end position="38"/>
    </location>
</feature>
<reference evidence="2 3" key="1">
    <citation type="journal article" date="2019" name="Int. J. Syst. Evol. Microbiol.">
        <title>The Global Catalogue of Microorganisms (GCM) 10K type strain sequencing project: providing services to taxonomists for standard genome sequencing and annotation.</title>
        <authorList>
            <consortium name="The Broad Institute Genomics Platform"/>
            <consortium name="The Broad Institute Genome Sequencing Center for Infectious Disease"/>
            <person name="Wu L."/>
            <person name="Ma J."/>
        </authorList>
    </citation>
    <scope>NUCLEOTIDE SEQUENCE [LARGE SCALE GENOMIC DNA]</scope>
    <source>
        <strain evidence="2 3">JCM 14323</strain>
    </source>
</reference>
<dbReference type="InterPro" id="IPR053824">
    <property type="entry name" value="DUF7010"/>
</dbReference>
<protein>
    <recommendedName>
        <fullName evidence="4">DUF308 domain-containing protein</fullName>
    </recommendedName>
</protein>
<evidence type="ECO:0000313" key="3">
    <source>
        <dbReference type="Proteomes" id="UP001501746"/>
    </source>
</evidence>
<dbReference type="RefSeq" id="WP_157425705.1">
    <property type="nucleotide sequence ID" value="NZ_BAAANK010000001.1"/>
</dbReference>
<feature type="transmembrane region" description="Helical" evidence="1">
    <location>
        <begin position="104"/>
        <end position="122"/>
    </location>
</feature>
<feature type="transmembrane region" description="Helical" evidence="1">
    <location>
        <begin position="78"/>
        <end position="98"/>
    </location>
</feature>
<feature type="transmembrane region" description="Helical" evidence="1">
    <location>
        <begin position="154"/>
        <end position="171"/>
    </location>
</feature>
<dbReference type="Pfam" id="PF22765">
    <property type="entry name" value="DUF7010"/>
    <property type="match status" value="1"/>
</dbReference>
<keyword evidence="1" id="KW-0812">Transmembrane</keyword>
<proteinExistence type="predicted"/>
<keyword evidence="1" id="KW-0472">Membrane</keyword>
<accession>A0ABN2MF14</accession>
<comment type="caution">
    <text evidence="2">The sequence shown here is derived from an EMBL/GenBank/DDBJ whole genome shotgun (WGS) entry which is preliminary data.</text>
</comment>
<keyword evidence="3" id="KW-1185">Reference proteome</keyword>
<name>A0ABN2MF14_9MICO</name>
<evidence type="ECO:0000313" key="2">
    <source>
        <dbReference type="EMBL" id="GAA1822622.1"/>
    </source>
</evidence>
<dbReference type="EMBL" id="BAAANK010000001">
    <property type="protein sequence ID" value="GAA1822622.1"/>
    <property type="molecule type" value="Genomic_DNA"/>
</dbReference>
<feature type="transmembrane region" description="Helical" evidence="1">
    <location>
        <begin position="44"/>
        <end position="66"/>
    </location>
</feature>